<dbReference type="Proteomes" id="UP000004642">
    <property type="component" value="Unassembled WGS sequence"/>
</dbReference>
<reference evidence="2 3" key="1">
    <citation type="journal article" date="2011" name="BMC Genomics">
        <title>Genome sequencing reveals diversification of virulence factor content and possible host adaptation in distinct subpopulations of Salmonella enterica.</title>
        <authorList>
            <person name="den Bakker H.C."/>
            <person name="Moreno Switt A.I."/>
            <person name="Govoni G."/>
            <person name="Cummings C.A."/>
            <person name="Ranieri M.L."/>
            <person name="Degoricija L."/>
            <person name="Hoelzer K."/>
            <person name="Rodriguez-Rivera L.D."/>
            <person name="Brown S."/>
            <person name="Bolchacova E."/>
            <person name="Furtado M.R."/>
            <person name="Wiedmann M."/>
        </authorList>
    </citation>
    <scope>NUCLEOTIDE SEQUENCE [LARGE SCALE GENOMIC DNA]</scope>
    <source>
        <strain evidence="2 3">R6-377</strain>
    </source>
</reference>
<protein>
    <submittedName>
        <fullName evidence="2">Uncharacterized protein</fullName>
    </submittedName>
</protein>
<feature type="region of interest" description="Disordered" evidence="1">
    <location>
        <begin position="1"/>
        <end position="33"/>
    </location>
</feature>
<feature type="non-terminal residue" evidence="2">
    <location>
        <position position="1"/>
    </location>
</feature>
<comment type="caution">
    <text evidence="2">The sequence shown here is derived from an EMBL/GenBank/DDBJ whole genome shotgun (WGS) entry which is preliminary data.</text>
</comment>
<dbReference type="AlphaFoldDB" id="G5LUW6"/>
<accession>G5LUW6</accession>
<evidence type="ECO:0000313" key="2">
    <source>
        <dbReference type="EMBL" id="EHC31548.1"/>
    </source>
</evidence>
<sequence length="33" mass="3902">IDYITPNETEAPAQTGYDERYRRSNNKTGAWRQ</sequence>
<dbReference type="EMBL" id="AFCJ01002160">
    <property type="protein sequence ID" value="EHC31548.1"/>
    <property type="molecule type" value="Genomic_DNA"/>
</dbReference>
<name>G5LUW6_SALET</name>
<gene>
    <name evidence="2" type="ORF">LTSEALA_5029</name>
</gene>
<evidence type="ECO:0000313" key="3">
    <source>
        <dbReference type="Proteomes" id="UP000004642"/>
    </source>
</evidence>
<evidence type="ECO:0000256" key="1">
    <source>
        <dbReference type="SAM" id="MobiDB-lite"/>
    </source>
</evidence>
<proteinExistence type="predicted"/>
<organism evidence="2 3">
    <name type="scientific">Salmonella enterica subsp. enterica serovar Alachua str. R6-377</name>
    <dbReference type="NCBI Taxonomy" id="913241"/>
    <lineage>
        <taxon>Bacteria</taxon>
        <taxon>Pseudomonadati</taxon>
        <taxon>Pseudomonadota</taxon>
        <taxon>Gammaproteobacteria</taxon>
        <taxon>Enterobacterales</taxon>
        <taxon>Enterobacteriaceae</taxon>
        <taxon>Salmonella</taxon>
    </lineage>
</organism>